<evidence type="ECO:0000313" key="1">
    <source>
        <dbReference type="EMBL" id="MDM8324784.1"/>
    </source>
</evidence>
<evidence type="ECO:0000313" key="2">
    <source>
        <dbReference type="Proteomes" id="UP001169458"/>
    </source>
</evidence>
<keyword evidence="2" id="KW-1185">Reference proteome</keyword>
<sequence length="327" mass="38202">MQKKEIKKKSGIEINKNSNESINPIAIEELLFMLLVIKDVISQILQDKKFSHEKTFQKIRDYVEKYYADNRLYYSKNKFIFHEDIIINKNVADICIDKLDELQYEDVYKQLEVHEIVENGFLSIPRLIYLLSEKSFWDGLYNEAKKQGPDFANYNDFLQIKKELQNYSNEIGIQLYIPINVKRWCRFALDTASKMINSNEMTVKAKSLFLYKLLTEAGIENKNQTSIASFIAMLIGGDKDTIYGYFKHIKKSPMNRKKGEYISGSVNEIMEACQSLLKVEQGTESVFKKVYTDLVAMKEEECNKLKQYADKEHNTQTLSYNPQDIAE</sequence>
<dbReference type="EMBL" id="JAUDEN010000008">
    <property type="protein sequence ID" value="MDM8324784.1"/>
    <property type="molecule type" value="Genomic_DNA"/>
</dbReference>
<dbReference type="Proteomes" id="UP001169458">
    <property type="component" value="Unassembled WGS sequence"/>
</dbReference>
<proteinExistence type="predicted"/>
<name>A0ABT7VEP8_9BACE</name>
<accession>A0ABT7VEP8</accession>
<protein>
    <submittedName>
        <fullName evidence="1">Uncharacterized protein</fullName>
    </submittedName>
</protein>
<dbReference type="RefSeq" id="WP_289559167.1">
    <property type="nucleotide sequence ID" value="NZ_JAUDEN010000008.1"/>
</dbReference>
<reference evidence="2" key="1">
    <citation type="submission" date="2023-07" db="EMBL/GenBank/DDBJ databases">
        <title>Identification and characterization of horizontal gene transfer across gut microbiota members of farm animals based on homology search.</title>
        <authorList>
            <person name="Schwarzerova J."/>
            <person name="Nykrynova M."/>
            <person name="Jureckova K."/>
            <person name="Cejkova D."/>
            <person name="Rychlik I."/>
        </authorList>
    </citation>
    <scope>NUCLEOTIDE SEQUENCE [LARGE SCALE GENOMIC DNA]</scope>
    <source>
        <strain evidence="2">109_WCHN</strain>
    </source>
</reference>
<comment type="caution">
    <text evidence="1">The sequence shown here is derived from an EMBL/GenBank/DDBJ whole genome shotgun (WGS) entry which is preliminary data.</text>
</comment>
<organism evidence="1 2">
    <name type="scientific">Bacteroides gallinaceum</name>
    <dbReference type="NCBI Taxonomy" id="1462571"/>
    <lineage>
        <taxon>Bacteria</taxon>
        <taxon>Pseudomonadati</taxon>
        <taxon>Bacteroidota</taxon>
        <taxon>Bacteroidia</taxon>
        <taxon>Bacteroidales</taxon>
        <taxon>Bacteroidaceae</taxon>
        <taxon>Bacteroides</taxon>
    </lineage>
</organism>
<gene>
    <name evidence="1" type="ORF">QUW60_06005</name>
</gene>